<dbReference type="AlphaFoldDB" id="A0A4R1BH69"/>
<keyword evidence="3" id="KW-1185">Reference proteome</keyword>
<sequence>MEEVNPKFDFLSEIERDRTYSLLFPTRQQGVAIIRLYLAVKNGAFPDKSFKEEDIYDALSSSHVGDEAYSRIPQEHFVELIGQLKEYFLIWDDERQVYYLKEYAFDFCRNAEKILEANFNPTKIEVLCSELLQRLKQVGGEGELTTWLEIHFDLFKPEMKSQVDFLDKQIDNTVAELRQTAGVQNESILAVLKRIDAELDRLRDQNRELRAAFRQMKIIRETLEQLSVNIDSAALFEKAALAREFFPEVKRRLSLIDRRLDRIHPKLRQFFGTLNKPLFNNRVEKFLNFLFQYSNVTYLKARKILELPSNVSLPQIYIPTAHLAILERKENLFPVKARAALDFEQNPVQAKQAAIFVQSKLKVQEEIEEWFGRILEDVKSRSKVYFSQYFFALAEAKDGNLELPIKLAHRIVRSGFFLHAYLIDVQEELIVHENFTGVAICEISISLK</sequence>
<keyword evidence="1" id="KW-0175">Coiled coil</keyword>
<evidence type="ECO:0000313" key="2">
    <source>
        <dbReference type="EMBL" id="TCJ16580.1"/>
    </source>
</evidence>
<dbReference type="RefSeq" id="WP_131448441.1">
    <property type="nucleotide sequence ID" value="NZ_SJZI01000011.1"/>
</dbReference>
<dbReference type="OrthoDB" id="1247232at2"/>
<dbReference type="Proteomes" id="UP000295334">
    <property type="component" value="Unassembled WGS sequence"/>
</dbReference>
<feature type="coiled-coil region" evidence="1">
    <location>
        <begin position="185"/>
        <end position="222"/>
    </location>
</feature>
<protein>
    <submittedName>
        <fullName evidence="2">Uncharacterized protein</fullName>
    </submittedName>
</protein>
<name>A0A4R1BH69_9BACT</name>
<reference evidence="2 3" key="1">
    <citation type="submission" date="2019-03" db="EMBL/GenBank/DDBJ databases">
        <authorList>
            <person name="Kim M.K.M."/>
        </authorList>
    </citation>
    <scope>NUCLEOTIDE SEQUENCE [LARGE SCALE GENOMIC DNA]</scope>
    <source>
        <strain evidence="2 3">17J68-12</strain>
    </source>
</reference>
<evidence type="ECO:0000256" key="1">
    <source>
        <dbReference type="SAM" id="Coils"/>
    </source>
</evidence>
<proteinExistence type="predicted"/>
<dbReference type="EMBL" id="SJZI01000011">
    <property type="protein sequence ID" value="TCJ16580.1"/>
    <property type="molecule type" value="Genomic_DNA"/>
</dbReference>
<gene>
    <name evidence="2" type="ORF">EPD60_07510</name>
</gene>
<evidence type="ECO:0000313" key="3">
    <source>
        <dbReference type="Proteomes" id="UP000295334"/>
    </source>
</evidence>
<accession>A0A4R1BH69</accession>
<organism evidence="2 3">
    <name type="scientific">Flaviaesturariibacter flavus</name>
    <dbReference type="NCBI Taxonomy" id="2502780"/>
    <lineage>
        <taxon>Bacteria</taxon>
        <taxon>Pseudomonadati</taxon>
        <taxon>Bacteroidota</taxon>
        <taxon>Chitinophagia</taxon>
        <taxon>Chitinophagales</taxon>
        <taxon>Chitinophagaceae</taxon>
        <taxon>Flaviaestuariibacter</taxon>
    </lineage>
</organism>
<comment type="caution">
    <text evidence="2">The sequence shown here is derived from an EMBL/GenBank/DDBJ whole genome shotgun (WGS) entry which is preliminary data.</text>
</comment>